<evidence type="ECO:0000313" key="14">
    <source>
        <dbReference type="Proteomes" id="UP000215914"/>
    </source>
</evidence>
<evidence type="ECO:0000256" key="3">
    <source>
        <dbReference type="ARBA" id="ARBA00005315"/>
    </source>
</evidence>
<feature type="transmembrane region" description="Helical" evidence="11">
    <location>
        <begin position="691"/>
        <end position="710"/>
    </location>
</feature>
<dbReference type="GO" id="GO:0051267">
    <property type="term" value="F:CP2 mannose-ethanolamine phosphotransferase activity"/>
    <property type="evidence" value="ECO:0000318"/>
    <property type="project" value="GO_Central"/>
</dbReference>
<reference evidence="14" key="1">
    <citation type="journal article" date="2017" name="Nature">
        <title>The sunflower genome provides insights into oil metabolism, flowering and Asterid evolution.</title>
        <authorList>
            <person name="Badouin H."/>
            <person name="Gouzy J."/>
            <person name="Grassa C.J."/>
            <person name="Murat F."/>
            <person name="Staton S.E."/>
            <person name="Cottret L."/>
            <person name="Lelandais-Briere C."/>
            <person name="Owens G.L."/>
            <person name="Carrere S."/>
            <person name="Mayjonade B."/>
            <person name="Legrand L."/>
            <person name="Gill N."/>
            <person name="Kane N.C."/>
            <person name="Bowers J.E."/>
            <person name="Hubner S."/>
            <person name="Bellec A."/>
            <person name="Berard A."/>
            <person name="Berges H."/>
            <person name="Blanchet N."/>
            <person name="Boniface M.C."/>
            <person name="Brunel D."/>
            <person name="Catrice O."/>
            <person name="Chaidir N."/>
            <person name="Claudel C."/>
            <person name="Donnadieu C."/>
            <person name="Faraut T."/>
            <person name="Fievet G."/>
            <person name="Helmstetter N."/>
            <person name="King M."/>
            <person name="Knapp S.J."/>
            <person name="Lai Z."/>
            <person name="Le Paslier M.C."/>
            <person name="Lippi Y."/>
            <person name="Lorenzon L."/>
            <person name="Mandel J.R."/>
            <person name="Marage G."/>
            <person name="Marchand G."/>
            <person name="Marquand E."/>
            <person name="Bret-Mestries E."/>
            <person name="Morien E."/>
            <person name="Nambeesan S."/>
            <person name="Nguyen T."/>
            <person name="Pegot-Espagnet P."/>
            <person name="Pouilly N."/>
            <person name="Raftis F."/>
            <person name="Sallet E."/>
            <person name="Schiex T."/>
            <person name="Thomas J."/>
            <person name="Vandecasteele C."/>
            <person name="Vares D."/>
            <person name="Vear F."/>
            <person name="Vautrin S."/>
            <person name="Crespi M."/>
            <person name="Mangin B."/>
            <person name="Burke J.M."/>
            <person name="Salse J."/>
            <person name="Munos S."/>
            <person name="Vincourt P."/>
            <person name="Rieseberg L.H."/>
            <person name="Langlade N.B."/>
        </authorList>
    </citation>
    <scope>NUCLEOTIDE SEQUENCE [LARGE SCALE GENOMIC DNA]</scope>
    <source>
        <strain evidence="14">cv. SF193</strain>
    </source>
</reference>
<dbReference type="OMA" id="RVKFGHD"/>
<feature type="transmembrane region" description="Helical" evidence="11">
    <location>
        <begin position="493"/>
        <end position="511"/>
    </location>
</feature>
<dbReference type="SUPFAM" id="SSF53649">
    <property type="entry name" value="Alkaline phosphatase-like"/>
    <property type="match status" value="1"/>
</dbReference>
<dbReference type="Gene3D" id="3.40.720.10">
    <property type="entry name" value="Alkaline Phosphatase, subunit A"/>
    <property type="match status" value="1"/>
</dbReference>
<evidence type="ECO:0000256" key="2">
    <source>
        <dbReference type="ARBA" id="ARBA00004687"/>
    </source>
</evidence>
<dbReference type="PANTHER" id="PTHR23072">
    <property type="entry name" value="PHOSPHATIDYLINOSITOL GLYCAN-RELATED"/>
    <property type="match status" value="1"/>
</dbReference>
<dbReference type="InterPro" id="IPR017850">
    <property type="entry name" value="Alkaline_phosphatase_core_sf"/>
</dbReference>
<feature type="transmembrane region" description="Helical" evidence="11">
    <location>
        <begin position="585"/>
        <end position="606"/>
    </location>
</feature>
<dbReference type="EMBL" id="CM007906">
    <property type="protein sequence ID" value="OTF86420.1"/>
    <property type="molecule type" value="Genomic_DNA"/>
</dbReference>
<evidence type="ECO:0000256" key="5">
    <source>
        <dbReference type="ARBA" id="ARBA00022679"/>
    </source>
</evidence>
<dbReference type="GO" id="GO:0006506">
    <property type="term" value="P:GPI anchor biosynthetic process"/>
    <property type="evidence" value="ECO:0000318"/>
    <property type="project" value="GO_Central"/>
</dbReference>
<keyword evidence="9 11" id="KW-0472">Membrane</keyword>
<evidence type="ECO:0000313" key="13">
    <source>
        <dbReference type="EMBL" id="OTF86420.1"/>
    </source>
</evidence>
<feature type="transmembrane region" description="Helical" evidence="11">
    <location>
        <begin position="613"/>
        <end position="635"/>
    </location>
</feature>
<dbReference type="InterPro" id="IPR002591">
    <property type="entry name" value="Phosphodiest/P_Trfase"/>
</dbReference>
<dbReference type="STRING" id="4232.A0A251RQ84"/>
<keyword evidence="7" id="KW-0256">Endoplasmic reticulum</keyword>
<feature type="transmembrane region" description="Helical" evidence="11">
    <location>
        <begin position="788"/>
        <end position="811"/>
    </location>
</feature>
<keyword evidence="8 11" id="KW-1133">Transmembrane helix</keyword>
<dbReference type="Proteomes" id="UP000215914">
    <property type="component" value="Chromosome 17"/>
</dbReference>
<evidence type="ECO:0000259" key="12">
    <source>
        <dbReference type="Pfam" id="PF19316"/>
    </source>
</evidence>
<dbReference type="CDD" id="cd16024">
    <property type="entry name" value="GPI_EPT_2"/>
    <property type="match status" value="1"/>
</dbReference>
<evidence type="ECO:0000256" key="1">
    <source>
        <dbReference type="ARBA" id="ARBA00004477"/>
    </source>
</evidence>
<dbReference type="InterPro" id="IPR037674">
    <property type="entry name" value="PIG-G_N"/>
</dbReference>
<dbReference type="InterPro" id="IPR039527">
    <property type="entry name" value="PIGG/GPI7"/>
</dbReference>
<dbReference type="Pfam" id="PF01663">
    <property type="entry name" value="Phosphodiest"/>
    <property type="match status" value="1"/>
</dbReference>
<keyword evidence="6 11" id="KW-0812">Transmembrane</keyword>
<evidence type="ECO:0000256" key="10">
    <source>
        <dbReference type="ARBA" id="ARBA00023180"/>
    </source>
</evidence>
<dbReference type="UniPathway" id="UPA00196"/>
<protein>
    <submittedName>
        <fullName evidence="13">Putative alkaline-phosphatase-like family protein</fullName>
    </submittedName>
</protein>
<dbReference type="InParanoid" id="A0A251RQ84"/>
<evidence type="ECO:0000256" key="4">
    <source>
        <dbReference type="ARBA" id="ARBA00022502"/>
    </source>
</evidence>
<feature type="transmembrane region" description="Helical" evidence="11">
    <location>
        <begin position="831"/>
        <end position="857"/>
    </location>
</feature>
<keyword evidence="14" id="KW-1185">Reference proteome</keyword>
<evidence type="ECO:0000256" key="11">
    <source>
        <dbReference type="SAM" id="Phobius"/>
    </source>
</evidence>
<evidence type="ECO:0000256" key="6">
    <source>
        <dbReference type="ARBA" id="ARBA00022692"/>
    </source>
</evidence>
<dbReference type="Pfam" id="PF19316">
    <property type="entry name" value="PIGO_PIGG"/>
    <property type="match status" value="1"/>
</dbReference>
<accession>A0A251RQ84</accession>
<comment type="subcellular location">
    <subcellularLocation>
        <location evidence="1">Endoplasmic reticulum membrane</location>
        <topology evidence="1">Multi-pass membrane protein</topology>
    </subcellularLocation>
</comment>
<comment type="similarity">
    <text evidence="3">Belongs to the PIGG/PIGN/PIGO family. PIGG subfamily.</text>
</comment>
<evidence type="ECO:0000256" key="8">
    <source>
        <dbReference type="ARBA" id="ARBA00022989"/>
    </source>
</evidence>
<evidence type="ECO:0000256" key="9">
    <source>
        <dbReference type="ARBA" id="ARBA00023136"/>
    </source>
</evidence>
<sequence length="936" mass="103418">MKCTTFTLLTALAILLQITGLSLFILGFFPIKPALSGVSGPESFRPPSCASTEDQNHTALHPHKLKSFYQKLSEIPPSYDRLILLVIDGLPAEFVLGRDGQPPSKTLKDAMPYTQSLLAGKMALGYHAKAAPPTVTLPRLKAMTSGSIGGFLDVLFNFNTQAFLEDNILGQFFRIGWKMVMLGDETWLKLFPGLFTRHDGVSSFFVKDTVQVDYNVSRHLSYELYKDDWNLLILHYLGLDHVGHLGGRSSVMMGPKLREMDEIIKMIHLSTIQSQESDHRQTLLVVVSDHGMQENGNHGGSSYEETDSLALFIGPGISHVSPTYDTINQVDITPTLALLFGIPIPKNNAGHLIADLFHPLEDHQLLRAMELNSWQLLRLLQAQATDSTCGSLEDASSSLYLDAAALHGSWKSKNVLRSASGNDLKSIVLAYTEFLTTASDRLSHTATDKPIGLLVSGIMTMLLSCVMFMGLLYKVGQEVYPNKQVHKFQLSEALIGGIIVIIVLSMGSSSLVEEEQYLWHFMTSTFFLVLLHQTIKSNTRNRTSQLFSIAVILMSGRILKGWHQGGVNWTHLPDISKSLEILGSPYVKLLQIISILLVITLCLYTLSSLRSRGSFVILIGLSYLCTGLLVLHYVIKYQGSETETGTSGNDAIVAVRLIYGLIIASVTVTVIASPWFMSFKSKDLVSVIKDSLYLSGTAYMFGWCLLQLLLQQPVNSMVISLLLVQIVATIYYVSRGGSDVKQWVEIAAIYYLGMAGHFSLGNTNTLATIDVAGAFIGISSHSTVLSGVIMFVITYASPMLALLSMVMSVSVKETNSILKNREVNTGQLVKMFLGFPCLVPLGLNSVLLVAYTIILLVMRNHLFIWTVHLRCGDDCLCSCWRAYCCVNGGLCYFNSIFSEKEKTSIISVRRKIIRYRGPNSQETRVDRLQHEGPTDS</sequence>
<dbReference type="AlphaFoldDB" id="A0A251RQ84"/>
<dbReference type="PANTHER" id="PTHR23072:SF0">
    <property type="entry name" value="GPI ETHANOLAMINE PHOSPHATE TRANSFERASE 2"/>
    <property type="match status" value="1"/>
</dbReference>
<proteinExistence type="inferred from homology"/>
<dbReference type="GO" id="GO:0005789">
    <property type="term" value="C:endoplasmic reticulum membrane"/>
    <property type="evidence" value="ECO:0000318"/>
    <property type="project" value="GO_Central"/>
</dbReference>
<keyword evidence="5" id="KW-0808">Transferase</keyword>
<name>A0A251RQ84_HELAN</name>
<feature type="transmembrane region" description="Helical" evidence="11">
    <location>
        <begin position="716"/>
        <end position="733"/>
    </location>
</feature>
<evidence type="ECO:0000256" key="7">
    <source>
        <dbReference type="ARBA" id="ARBA00022824"/>
    </source>
</evidence>
<dbReference type="FunFam" id="3.40.720.10:FF:000078">
    <property type="entry name" value="GPI ethanolamine phosphate transferase 2 isoform X4"/>
    <property type="match status" value="1"/>
</dbReference>
<gene>
    <name evidence="13" type="ORF">HannXRQ_Chr17g0550591</name>
</gene>
<organism evidence="13 14">
    <name type="scientific">Helianthus annuus</name>
    <name type="common">Common sunflower</name>
    <dbReference type="NCBI Taxonomy" id="4232"/>
    <lineage>
        <taxon>Eukaryota</taxon>
        <taxon>Viridiplantae</taxon>
        <taxon>Streptophyta</taxon>
        <taxon>Embryophyta</taxon>
        <taxon>Tracheophyta</taxon>
        <taxon>Spermatophyta</taxon>
        <taxon>Magnoliopsida</taxon>
        <taxon>eudicotyledons</taxon>
        <taxon>Gunneridae</taxon>
        <taxon>Pentapetalae</taxon>
        <taxon>asterids</taxon>
        <taxon>campanulids</taxon>
        <taxon>Asterales</taxon>
        <taxon>Asteraceae</taxon>
        <taxon>Asteroideae</taxon>
        <taxon>Heliantheae alliance</taxon>
        <taxon>Heliantheae</taxon>
        <taxon>Helianthus</taxon>
    </lineage>
</organism>
<keyword evidence="4" id="KW-0337">GPI-anchor biosynthesis</keyword>
<feature type="transmembrane region" description="Helical" evidence="11">
    <location>
        <begin position="655"/>
        <end position="679"/>
    </location>
</feature>
<keyword evidence="10" id="KW-0325">Glycoprotein</keyword>
<dbReference type="FunCoup" id="A0A251RQ84">
    <property type="interactions" value="3439"/>
</dbReference>
<dbReference type="InterPro" id="IPR045687">
    <property type="entry name" value="PIGG/GPI7_C"/>
</dbReference>
<comment type="pathway">
    <text evidence="2">Glycolipid biosynthesis; glycosylphosphatidylinositol-anchor biosynthesis.</text>
</comment>
<feature type="domain" description="GPI ethanolamine phosphate transferase 2 C-terminal" evidence="12">
    <location>
        <begin position="453"/>
        <end position="867"/>
    </location>
</feature>
<feature type="transmembrane region" description="Helical" evidence="11">
    <location>
        <begin position="451"/>
        <end position="473"/>
    </location>
</feature>